<sequence length="532" mass="57212">MAREWDSRYRLPVQPAVVSTIRASLSPRAGSHGPVLPPGSATDERLARMMVALDEHERRDPRSRQARLDATFFASLRLMLREALAAKGEVQTQHITQLEQWFESSRPRPHANGDADARGSRVDSAHTRAPSALEGSMPAQVNSRDSLHASPAERRAAGASRLASVAKYTPFDVPAELQAFKRRDLYSTFAARHLLAPADALLPAGRRVPGSERESEAVPSPFAHYRLSEDPGVAAKELEMDESWVARRRGEASHAADEEQMGHVVERWAVSRARVDEEIARRREASTHSAQTGMAFRAPARRAGSGASAGCSSDSDDDGDDGNAAGGPRARTSVTATASTGGTHPRVLFAERYSTIEREVAGGLGGIRLTPHSEAQSARPTTAHELFRAGAAARTAFPLEPSHPPPRPLPADGKAKQPARPGASVAKRDSSLHPSGARTHRPLSAPSAMRIMQLQECERIKSAFDKHRLKIDTAALERALLTPEDMPAKLCLAALPTFRSREEDLAGVKGGHGKGKKGPGKKGPGEKGGKKK</sequence>
<organism evidence="2 3">
    <name type="scientific">Diacronema lutheri</name>
    <name type="common">Unicellular marine alga</name>
    <name type="synonym">Monochrysis lutheri</name>
    <dbReference type="NCBI Taxonomy" id="2081491"/>
    <lineage>
        <taxon>Eukaryota</taxon>
        <taxon>Haptista</taxon>
        <taxon>Haptophyta</taxon>
        <taxon>Pavlovophyceae</taxon>
        <taxon>Pavlovales</taxon>
        <taxon>Pavlovaceae</taxon>
        <taxon>Diacronema</taxon>
    </lineage>
</organism>
<feature type="compositionally biased region" description="Basic and acidic residues" evidence="1">
    <location>
        <begin position="523"/>
        <end position="532"/>
    </location>
</feature>
<dbReference type="OMA" id="WIRRRHE"/>
<dbReference type="Proteomes" id="UP000751190">
    <property type="component" value="Unassembled WGS sequence"/>
</dbReference>
<gene>
    <name evidence="2" type="ORF">KFE25_010074</name>
</gene>
<dbReference type="AlphaFoldDB" id="A0A8J6CB30"/>
<accession>A0A8J6CB30</accession>
<evidence type="ECO:0000313" key="3">
    <source>
        <dbReference type="Proteomes" id="UP000751190"/>
    </source>
</evidence>
<reference evidence="2" key="1">
    <citation type="submission" date="2021-05" db="EMBL/GenBank/DDBJ databases">
        <title>The genome of the haptophyte Pavlova lutheri (Diacronema luteri, Pavlovales) - a model for lipid biosynthesis in eukaryotic algae.</title>
        <authorList>
            <person name="Hulatt C.J."/>
            <person name="Posewitz M.C."/>
        </authorList>
    </citation>
    <scope>NUCLEOTIDE SEQUENCE</scope>
    <source>
        <strain evidence="2">NIVA-4/92</strain>
    </source>
</reference>
<name>A0A8J6CB30_DIALT</name>
<feature type="compositionally biased region" description="Basic residues" evidence="1">
    <location>
        <begin position="511"/>
        <end position="520"/>
    </location>
</feature>
<evidence type="ECO:0000313" key="2">
    <source>
        <dbReference type="EMBL" id="KAG8464706.1"/>
    </source>
</evidence>
<keyword evidence="3" id="KW-1185">Reference proteome</keyword>
<proteinExistence type="predicted"/>
<feature type="compositionally biased region" description="Basic and acidic residues" evidence="1">
    <location>
        <begin position="111"/>
        <end position="126"/>
    </location>
</feature>
<feature type="compositionally biased region" description="Low complexity" evidence="1">
    <location>
        <begin position="297"/>
        <end position="313"/>
    </location>
</feature>
<dbReference type="EMBL" id="JAGTXO010000012">
    <property type="protein sequence ID" value="KAG8464706.1"/>
    <property type="molecule type" value="Genomic_DNA"/>
</dbReference>
<feature type="compositionally biased region" description="Low complexity" evidence="1">
    <location>
        <begin position="322"/>
        <end position="343"/>
    </location>
</feature>
<protein>
    <submittedName>
        <fullName evidence="2">Uncharacterized protein</fullName>
    </submittedName>
</protein>
<feature type="region of interest" description="Disordered" evidence="1">
    <location>
        <begin position="398"/>
        <end position="443"/>
    </location>
</feature>
<feature type="compositionally biased region" description="Basic and acidic residues" evidence="1">
    <location>
        <begin position="145"/>
        <end position="155"/>
    </location>
</feature>
<comment type="caution">
    <text evidence="2">The sequence shown here is derived from an EMBL/GenBank/DDBJ whole genome shotgun (WGS) entry which is preliminary data.</text>
</comment>
<feature type="region of interest" description="Disordered" evidence="1">
    <location>
        <begin position="503"/>
        <end position="532"/>
    </location>
</feature>
<dbReference type="OrthoDB" id="10623993at2759"/>
<feature type="region of interest" description="Disordered" evidence="1">
    <location>
        <begin position="280"/>
        <end position="343"/>
    </location>
</feature>
<evidence type="ECO:0000256" key="1">
    <source>
        <dbReference type="SAM" id="MobiDB-lite"/>
    </source>
</evidence>
<feature type="region of interest" description="Disordered" evidence="1">
    <location>
        <begin position="100"/>
        <end position="155"/>
    </location>
</feature>